<dbReference type="PANTHER" id="PTHR36337:SF1">
    <property type="entry name" value="OBSCURIN-LIKE PROTEIN"/>
    <property type="match status" value="1"/>
</dbReference>
<dbReference type="Proteomes" id="UP000631114">
    <property type="component" value="Unassembled WGS sequence"/>
</dbReference>
<evidence type="ECO:0000313" key="3">
    <source>
        <dbReference type="Proteomes" id="UP000631114"/>
    </source>
</evidence>
<reference evidence="2 3" key="1">
    <citation type="submission" date="2020-10" db="EMBL/GenBank/DDBJ databases">
        <title>The Coptis chinensis genome and diversification of protoberbering-type alkaloids.</title>
        <authorList>
            <person name="Wang B."/>
            <person name="Shu S."/>
            <person name="Song C."/>
            <person name="Liu Y."/>
        </authorList>
    </citation>
    <scope>NUCLEOTIDE SEQUENCE [LARGE SCALE GENOMIC DNA]</scope>
    <source>
        <strain evidence="2">HL-2020</strain>
        <tissue evidence="2">Leaf</tissue>
    </source>
</reference>
<organism evidence="2 3">
    <name type="scientific">Coptis chinensis</name>
    <dbReference type="NCBI Taxonomy" id="261450"/>
    <lineage>
        <taxon>Eukaryota</taxon>
        <taxon>Viridiplantae</taxon>
        <taxon>Streptophyta</taxon>
        <taxon>Embryophyta</taxon>
        <taxon>Tracheophyta</taxon>
        <taxon>Spermatophyta</taxon>
        <taxon>Magnoliopsida</taxon>
        <taxon>Ranunculales</taxon>
        <taxon>Ranunculaceae</taxon>
        <taxon>Coptidoideae</taxon>
        <taxon>Coptis</taxon>
    </lineage>
</organism>
<dbReference type="EMBL" id="JADFTS010000005">
    <property type="protein sequence ID" value="KAF9606238.1"/>
    <property type="molecule type" value="Genomic_DNA"/>
</dbReference>
<proteinExistence type="predicted"/>
<evidence type="ECO:0000313" key="2">
    <source>
        <dbReference type="EMBL" id="KAF9606238.1"/>
    </source>
</evidence>
<dbReference type="PANTHER" id="PTHR36337">
    <property type="entry name" value="OBSCURIN-LIKE PROTEIN"/>
    <property type="match status" value="1"/>
</dbReference>
<accession>A0A835HZJ9</accession>
<sequence>MYVSVFVTFPVLLVMSDLGVGRNDWDTLKRLLSFRLKQVWKKIPTRVKGKLLIDGTEANCQRLEMAGTGGHPNLLSVSDNSVCQQQQQAQSIRERERLPYRSMFSPLFKSWLCLSFFNSYSFRYMGHPNGKVARASHLVFVAFVVSGKDSNMDDRVLLKEQLVYYYMQRALEGYPGITPFEGMASGVASLVRHIPTGRPATLYCINSIVEKANILCSRSMEEDADMWKNWQGDSEPCKKLVELLLRLLSLVDIQVLPNLMKLLAQFTLQLPKDGQNMVLDEIHTLVAESDDITKPTLVSWVQSLSFLCS</sequence>
<protein>
    <submittedName>
        <fullName evidence="2">Uncharacterized protein</fullName>
    </submittedName>
</protein>
<comment type="caution">
    <text evidence="2">The sequence shown here is derived from an EMBL/GenBank/DDBJ whole genome shotgun (WGS) entry which is preliminary data.</text>
</comment>
<feature type="signal peptide" evidence="1">
    <location>
        <begin position="1"/>
        <end position="21"/>
    </location>
</feature>
<dbReference type="AlphaFoldDB" id="A0A835HZJ9"/>
<dbReference type="OrthoDB" id="18975at2759"/>
<evidence type="ECO:0000256" key="1">
    <source>
        <dbReference type="SAM" id="SignalP"/>
    </source>
</evidence>
<feature type="chain" id="PRO_5032798716" evidence="1">
    <location>
        <begin position="22"/>
        <end position="309"/>
    </location>
</feature>
<keyword evidence="3" id="KW-1185">Reference proteome</keyword>
<keyword evidence="1" id="KW-0732">Signal</keyword>
<gene>
    <name evidence="2" type="ORF">IFM89_024059</name>
</gene>
<name>A0A835HZJ9_9MAGN</name>